<organism evidence="6 7">
    <name type="scientific">Muricomes intestini</name>
    <dbReference type="NCBI Taxonomy" id="1796634"/>
    <lineage>
        <taxon>Bacteria</taxon>
        <taxon>Bacillati</taxon>
        <taxon>Bacillota</taxon>
        <taxon>Clostridia</taxon>
        <taxon>Lachnospirales</taxon>
        <taxon>Lachnospiraceae</taxon>
        <taxon>Muricomes</taxon>
    </lineage>
</organism>
<dbReference type="Gene3D" id="1.10.10.10">
    <property type="entry name" value="Winged helix-like DNA-binding domain superfamily/Winged helix DNA-binding domain"/>
    <property type="match status" value="1"/>
</dbReference>
<evidence type="ECO:0000256" key="2">
    <source>
        <dbReference type="ARBA" id="ARBA00023015"/>
    </source>
</evidence>
<dbReference type="PANTHER" id="PTHR30126:SF96">
    <property type="entry name" value="TRANSCRIPTIONAL REGULATORY PROTEIN, LYSR FAMILY"/>
    <property type="match status" value="1"/>
</dbReference>
<dbReference type="SUPFAM" id="SSF53850">
    <property type="entry name" value="Periplasmic binding protein-like II"/>
    <property type="match status" value="1"/>
</dbReference>
<dbReference type="CDD" id="cd05466">
    <property type="entry name" value="PBP2_LTTR_substrate"/>
    <property type="match status" value="1"/>
</dbReference>
<feature type="domain" description="HTH lysR-type" evidence="5">
    <location>
        <begin position="1"/>
        <end position="57"/>
    </location>
</feature>
<dbReference type="InterPro" id="IPR005119">
    <property type="entry name" value="LysR_subst-bd"/>
</dbReference>
<dbReference type="InterPro" id="IPR000847">
    <property type="entry name" value="LysR_HTH_N"/>
</dbReference>
<dbReference type="RefSeq" id="WP_132383441.1">
    <property type="nucleotide sequence ID" value="NZ_SLZZ01000031.1"/>
</dbReference>
<dbReference type="EMBL" id="SLZZ01000031">
    <property type="protein sequence ID" value="TCS75044.1"/>
    <property type="molecule type" value="Genomic_DNA"/>
</dbReference>
<sequence length="313" mass="35677">MFQGMEYVYMVYKEKSFSKAAQKLFISQPSLSATIKRVESKIGYPIFDRSTKPITLTQCGEKYIKSVEQMLSSEKEFLNFLNDWGGLKVGSLVLGGSSLFSSWVLPPLMGEFNKCFPHVKVELAEESTTELAALLQKGEIDFMIDNCVMDASAFDSRVYHDEHLLLAVPRHFLSAQAAAKYQVSSKTIYDGTFLEKHIPAVPLQLFKDDPFIMLKPENDTGKRATELLQKYRINPTVLFQLDQQLTAYNITCSGMGISFVSDTLITRVPPHPAVLYYKLDENISCRKIFFYWKSGRYFTRAMEEFLKCAQCSK</sequence>
<evidence type="ECO:0000256" key="3">
    <source>
        <dbReference type="ARBA" id="ARBA00023125"/>
    </source>
</evidence>
<dbReference type="PRINTS" id="PR00039">
    <property type="entry name" value="HTHLYSR"/>
</dbReference>
<dbReference type="AlphaFoldDB" id="A0A4R3K037"/>
<dbReference type="OrthoDB" id="9803735at2"/>
<evidence type="ECO:0000259" key="5">
    <source>
        <dbReference type="PROSITE" id="PS50931"/>
    </source>
</evidence>
<evidence type="ECO:0000313" key="7">
    <source>
        <dbReference type="Proteomes" id="UP000295726"/>
    </source>
</evidence>
<dbReference type="Pfam" id="PF00126">
    <property type="entry name" value="HTH_1"/>
    <property type="match status" value="1"/>
</dbReference>
<keyword evidence="2" id="KW-0805">Transcription regulation</keyword>
<evidence type="ECO:0000256" key="1">
    <source>
        <dbReference type="ARBA" id="ARBA00009437"/>
    </source>
</evidence>
<dbReference type="Pfam" id="PF03466">
    <property type="entry name" value="LysR_substrate"/>
    <property type="match status" value="1"/>
</dbReference>
<keyword evidence="7" id="KW-1185">Reference proteome</keyword>
<keyword evidence="3 6" id="KW-0238">DNA-binding</keyword>
<dbReference type="PANTHER" id="PTHR30126">
    <property type="entry name" value="HTH-TYPE TRANSCRIPTIONAL REGULATOR"/>
    <property type="match status" value="1"/>
</dbReference>
<dbReference type="Proteomes" id="UP000295726">
    <property type="component" value="Unassembled WGS sequence"/>
</dbReference>
<dbReference type="PROSITE" id="PS50931">
    <property type="entry name" value="HTH_LYSR"/>
    <property type="match status" value="1"/>
</dbReference>
<dbReference type="GO" id="GO:0003677">
    <property type="term" value="F:DNA binding"/>
    <property type="evidence" value="ECO:0007669"/>
    <property type="project" value="UniProtKB-KW"/>
</dbReference>
<dbReference type="InterPro" id="IPR036390">
    <property type="entry name" value="WH_DNA-bd_sf"/>
</dbReference>
<comment type="similarity">
    <text evidence="1">Belongs to the LysR transcriptional regulatory family.</text>
</comment>
<dbReference type="InterPro" id="IPR036388">
    <property type="entry name" value="WH-like_DNA-bd_sf"/>
</dbReference>
<reference evidence="6 7" key="1">
    <citation type="submission" date="2019-03" db="EMBL/GenBank/DDBJ databases">
        <title>Genomic Encyclopedia of Type Strains, Phase IV (KMG-IV): sequencing the most valuable type-strain genomes for metagenomic binning, comparative biology and taxonomic classification.</title>
        <authorList>
            <person name="Goeker M."/>
        </authorList>
    </citation>
    <scope>NUCLEOTIDE SEQUENCE [LARGE SCALE GENOMIC DNA]</scope>
    <source>
        <strain evidence="6 7">DSM 29489</strain>
    </source>
</reference>
<evidence type="ECO:0000313" key="6">
    <source>
        <dbReference type="EMBL" id="TCS75044.1"/>
    </source>
</evidence>
<gene>
    <name evidence="6" type="ORF">EDD59_1311</name>
</gene>
<protein>
    <submittedName>
        <fullName evidence="6">DNA-binding transcriptional LysR family regulator</fullName>
    </submittedName>
</protein>
<evidence type="ECO:0000256" key="4">
    <source>
        <dbReference type="ARBA" id="ARBA00023163"/>
    </source>
</evidence>
<dbReference type="GO" id="GO:0003700">
    <property type="term" value="F:DNA-binding transcription factor activity"/>
    <property type="evidence" value="ECO:0007669"/>
    <property type="project" value="InterPro"/>
</dbReference>
<dbReference type="SUPFAM" id="SSF46785">
    <property type="entry name" value="Winged helix' DNA-binding domain"/>
    <property type="match status" value="1"/>
</dbReference>
<proteinExistence type="inferred from homology"/>
<comment type="caution">
    <text evidence="6">The sequence shown here is derived from an EMBL/GenBank/DDBJ whole genome shotgun (WGS) entry which is preliminary data.</text>
</comment>
<keyword evidence="4" id="KW-0804">Transcription</keyword>
<dbReference type="Gene3D" id="3.40.190.290">
    <property type="match status" value="1"/>
</dbReference>
<accession>A0A4R3K037</accession>
<name>A0A4R3K037_9FIRM</name>